<feature type="transmembrane region" description="Helical" evidence="1">
    <location>
        <begin position="40"/>
        <end position="61"/>
    </location>
</feature>
<organism evidence="3 4">
    <name type="scientific">Ideonella oryzae</name>
    <dbReference type="NCBI Taxonomy" id="2937441"/>
    <lineage>
        <taxon>Bacteria</taxon>
        <taxon>Pseudomonadati</taxon>
        <taxon>Pseudomonadota</taxon>
        <taxon>Betaproteobacteria</taxon>
        <taxon>Burkholderiales</taxon>
        <taxon>Sphaerotilaceae</taxon>
        <taxon>Ideonella</taxon>
    </lineage>
</organism>
<feature type="domain" description="Type IV pilin Tt1218-like" evidence="2">
    <location>
        <begin position="69"/>
        <end position="132"/>
    </location>
</feature>
<keyword evidence="1" id="KW-1133">Transmembrane helix</keyword>
<dbReference type="RefSeq" id="WP_252768422.1">
    <property type="nucleotide sequence ID" value="NZ_JAMXMC010000002.1"/>
</dbReference>
<evidence type="ECO:0000313" key="3">
    <source>
        <dbReference type="EMBL" id="MCO5975943.1"/>
    </source>
</evidence>
<dbReference type="NCBIfam" id="TIGR02523">
    <property type="entry name" value="type_IV_pilV"/>
    <property type="match status" value="1"/>
</dbReference>
<evidence type="ECO:0000256" key="1">
    <source>
        <dbReference type="SAM" id="Phobius"/>
    </source>
</evidence>
<comment type="caution">
    <text evidence="3">The sequence shown here is derived from an EMBL/GenBank/DDBJ whole genome shotgun (WGS) entry which is preliminary data.</text>
</comment>
<dbReference type="EMBL" id="JAMXMC010000002">
    <property type="protein sequence ID" value="MCO5975943.1"/>
    <property type="molecule type" value="Genomic_DNA"/>
</dbReference>
<dbReference type="Pfam" id="PF22150">
    <property type="entry name" value="Tt1218-like"/>
    <property type="match status" value="1"/>
</dbReference>
<protein>
    <submittedName>
        <fullName evidence="3">Type IV pilus modification protein PilV</fullName>
    </submittedName>
</protein>
<keyword evidence="1" id="KW-0472">Membrane</keyword>
<dbReference type="Pfam" id="PF07963">
    <property type="entry name" value="N_methyl"/>
    <property type="match status" value="1"/>
</dbReference>
<reference evidence="3 4" key="1">
    <citation type="submission" date="2022-06" db="EMBL/GenBank/DDBJ databases">
        <title>Ideonella sp. NS12-5 Genome sequencing and assembly.</title>
        <authorList>
            <person name="Jung Y."/>
        </authorList>
    </citation>
    <scope>NUCLEOTIDE SEQUENCE [LARGE SCALE GENOMIC DNA]</scope>
    <source>
        <strain evidence="3 4">NS12-5</strain>
    </source>
</reference>
<keyword evidence="1" id="KW-0812">Transmembrane</keyword>
<keyword evidence="4" id="KW-1185">Reference proteome</keyword>
<dbReference type="InterPro" id="IPR013362">
    <property type="entry name" value="Pilus_4_PilV"/>
</dbReference>
<proteinExistence type="predicted"/>
<dbReference type="InterPro" id="IPR012902">
    <property type="entry name" value="N_methyl_site"/>
</dbReference>
<evidence type="ECO:0000259" key="2">
    <source>
        <dbReference type="Pfam" id="PF22150"/>
    </source>
</evidence>
<gene>
    <name evidence="3" type="primary">pilV</name>
    <name evidence="3" type="ORF">M0L44_04270</name>
</gene>
<sequence>MGEHCLTWPDTAGSAKPVERRSVLTSGSHRRVRGATLVEVLVAILIVSIGMLAMAGLLGNATRFGKTAEFRAIATLLASDMADRMRANFGAPAGAVYAKVTPSILAKGIPAAADCVNPDVCTQTEMAAQDVAAWEAALFKALPSGTGYISANTDYNLFDVWVIWRETDADSAAAAGVGKDGCPPHFSVEGAPRCMHFRVGL</sequence>
<name>A0ABT1BIK4_9BURK</name>
<dbReference type="InterPro" id="IPR054402">
    <property type="entry name" value="Tt1218-like_dom"/>
</dbReference>
<evidence type="ECO:0000313" key="4">
    <source>
        <dbReference type="Proteomes" id="UP001204851"/>
    </source>
</evidence>
<dbReference type="Proteomes" id="UP001204851">
    <property type="component" value="Unassembled WGS sequence"/>
</dbReference>
<accession>A0ABT1BIK4</accession>